<dbReference type="GO" id="GO:0044780">
    <property type="term" value="P:bacterial-type flagellum assembly"/>
    <property type="evidence" value="ECO:0007669"/>
    <property type="project" value="UniProtKB-UniRule"/>
</dbReference>
<dbReference type="SUPFAM" id="SSF141457">
    <property type="entry name" value="BH3618-like"/>
    <property type="match status" value="1"/>
</dbReference>
<evidence type="ECO:0000256" key="3">
    <source>
        <dbReference type="ARBA" id="ARBA00022845"/>
    </source>
</evidence>
<evidence type="ECO:0000256" key="1">
    <source>
        <dbReference type="ARBA" id="ARBA00022490"/>
    </source>
</evidence>
<dbReference type="EMBL" id="MFIV01000036">
    <property type="protein sequence ID" value="OGF99205.1"/>
    <property type="molecule type" value="Genomic_DNA"/>
</dbReference>
<evidence type="ECO:0000313" key="6">
    <source>
        <dbReference type="Proteomes" id="UP000176992"/>
    </source>
</evidence>
<dbReference type="GO" id="GO:0005737">
    <property type="term" value="C:cytoplasm"/>
    <property type="evidence" value="ECO:0007669"/>
    <property type="project" value="UniProtKB-SubCell"/>
</dbReference>
<protein>
    <recommendedName>
        <fullName evidence="4">Flagellar assembly factor FliW</fullName>
    </recommendedName>
</protein>
<dbReference type="AlphaFoldDB" id="A0A1F5YG98"/>
<sequence length="170" mass="19250">MKVNSTRFGKLEVKEKDILTFPEGLVGFSSCKRFFIYNKEKSLPFFWLQSVEDPKLAFVICDPLIFFPEYKVSARKAELSIIEAENIAGLIICVIISISRNPFRMTANLQGPLVINTNNRKGKQLVLVEGSYTTRHMIPIKKESLELPKGLFIPSEKRIEIGAVNSLVLT</sequence>
<evidence type="ECO:0000256" key="2">
    <source>
        <dbReference type="ARBA" id="ARBA00022795"/>
    </source>
</evidence>
<reference evidence="5 6" key="1">
    <citation type="journal article" date="2016" name="Nat. Commun.">
        <title>Thousands of microbial genomes shed light on interconnected biogeochemical processes in an aquifer system.</title>
        <authorList>
            <person name="Anantharaman K."/>
            <person name="Brown C.T."/>
            <person name="Hug L.A."/>
            <person name="Sharon I."/>
            <person name="Castelle C.J."/>
            <person name="Probst A.J."/>
            <person name="Thomas B.C."/>
            <person name="Singh A."/>
            <person name="Wilkins M.J."/>
            <person name="Karaoz U."/>
            <person name="Brodie E.L."/>
            <person name="Williams K.H."/>
            <person name="Hubbard S.S."/>
            <person name="Banfield J.F."/>
        </authorList>
    </citation>
    <scope>NUCLEOTIDE SEQUENCE [LARGE SCALE GENOMIC DNA]</scope>
</reference>
<comment type="function">
    <text evidence="4">Acts as an anti-CsrA protein, binds CsrA and prevents it from repressing translation of its target genes, one of which is flagellin. Binds to flagellin and participates in the assembly of the flagellum.</text>
</comment>
<keyword evidence="2 4" id="KW-1005">Bacterial flagellum biogenesis</keyword>
<dbReference type="NCBIfam" id="NF009793">
    <property type="entry name" value="PRK13285.1-1"/>
    <property type="match status" value="1"/>
</dbReference>
<dbReference type="InterPro" id="IPR003775">
    <property type="entry name" value="Flagellar_assembly_factor_FliW"/>
</dbReference>
<dbReference type="InterPro" id="IPR024046">
    <property type="entry name" value="Flagellar_assmbl_FliW_dom_sf"/>
</dbReference>
<dbReference type="Pfam" id="PF02623">
    <property type="entry name" value="FliW"/>
    <property type="match status" value="1"/>
</dbReference>
<keyword evidence="3 4" id="KW-0810">Translation regulation</keyword>
<comment type="subcellular location">
    <subcellularLocation>
        <location evidence="4">Cytoplasm</location>
    </subcellularLocation>
</comment>
<dbReference type="HAMAP" id="MF_01185">
    <property type="entry name" value="FliW"/>
    <property type="match status" value="1"/>
</dbReference>
<comment type="caution">
    <text evidence="5">The sequence shown here is derived from an EMBL/GenBank/DDBJ whole genome shotgun (WGS) entry which is preliminary data.</text>
</comment>
<accession>A0A1F5YG98</accession>
<dbReference type="PANTHER" id="PTHR39190">
    <property type="entry name" value="FLAGELLAR ASSEMBLY FACTOR FLIW"/>
    <property type="match status" value="1"/>
</dbReference>
<dbReference type="GO" id="GO:0006417">
    <property type="term" value="P:regulation of translation"/>
    <property type="evidence" value="ECO:0007669"/>
    <property type="project" value="UniProtKB-KW"/>
</dbReference>
<comment type="similarity">
    <text evidence="4">Belongs to the FliW family.</text>
</comment>
<dbReference type="Proteomes" id="UP000176992">
    <property type="component" value="Unassembled WGS sequence"/>
</dbReference>
<keyword evidence="1 4" id="KW-0963">Cytoplasm</keyword>
<dbReference type="PANTHER" id="PTHR39190:SF1">
    <property type="entry name" value="FLAGELLAR ASSEMBLY FACTOR FLIW"/>
    <property type="match status" value="1"/>
</dbReference>
<proteinExistence type="inferred from homology"/>
<gene>
    <name evidence="4" type="primary">fliW</name>
    <name evidence="5" type="ORF">A2Z86_09875</name>
</gene>
<keyword evidence="4" id="KW-0143">Chaperone</keyword>
<dbReference type="Gene3D" id="2.30.290.10">
    <property type="entry name" value="BH3618-like"/>
    <property type="match status" value="1"/>
</dbReference>
<evidence type="ECO:0000313" key="5">
    <source>
        <dbReference type="EMBL" id="OGF99205.1"/>
    </source>
</evidence>
<name>A0A1F5YG98_9BACT</name>
<evidence type="ECO:0000256" key="4">
    <source>
        <dbReference type="HAMAP-Rule" id="MF_01185"/>
    </source>
</evidence>
<organism evidence="5 6">
    <name type="scientific">Candidatus Glassbacteria bacterium GWA2_58_10</name>
    <dbReference type="NCBI Taxonomy" id="1817865"/>
    <lineage>
        <taxon>Bacteria</taxon>
        <taxon>Candidatus Glassiibacteriota</taxon>
    </lineage>
</organism>
<comment type="subunit">
    <text evidence="4">Interacts with translational regulator CsrA and flagellin(s).</text>
</comment>